<reference evidence="1 2" key="1">
    <citation type="journal article" date="2013" name="Genome Biol.">
        <title>The genome sequence of the most widely cultivated cacao type and its use to identify candidate genes regulating pod color.</title>
        <authorList>
            <person name="Motamayor J.C."/>
            <person name="Mockaitis K."/>
            <person name="Schmutz J."/>
            <person name="Haiminen N."/>
            <person name="Iii D.L."/>
            <person name="Cornejo O."/>
            <person name="Findley S.D."/>
            <person name="Zheng P."/>
            <person name="Utro F."/>
            <person name="Royaert S."/>
            <person name="Saski C."/>
            <person name="Jenkins J."/>
            <person name="Podicheti R."/>
            <person name="Zhao M."/>
            <person name="Scheffler B.E."/>
            <person name="Stack J.C."/>
            <person name="Feltus F.A."/>
            <person name="Mustiga G.M."/>
            <person name="Amores F."/>
            <person name="Phillips W."/>
            <person name="Marelli J.P."/>
            <person name="May G.D."/>
            <person name="Shapiro H."/>
            <person name="Ma J."/>
            <person name="Bustamante C.D."/>
            <person name="Schnell R.J."/>
            <person name="Main D."/>
            <person name="Gilbert D."/>
            <person name="Parida L."/>
            <person name="Kuhn D.N."/>
        </authorList>
    </citation>
    <scope>NUCLEOTIDE SEQUENCE [LARGE SCALE GENOMIC DNA]</scope>
    <source>
        <strain evidence="2">cv. Matina 1-6</strain>
    </source>
</reference>
<dbReference type="AlphaFoldDB" id="A0A061FN42"/>
<dbReference type="Proteomes" id="UP000026915">
    <property type="component" value="Chromosome 10"/>
</dbReference>
<dbReference type="EMBL" id="CM001888">
    <property type="protein sequence ID" value="EOY18308.1"/>
    <property type="molecule type" value="Genomic_DNA"/>
</dbReference>
<evidence type="ECO:0000313" key="2">
    <source>
        <dbReference type="Proteomes" id="UP000026915"/>
    </source>
</evidence>
<keyword evidence="2" id="KW-1185">Reference proteome</keyword>
<sequence length="64" mass="7397">MLPKIINNFFFMPRACLSVLPLVLFVFFWLLSLGSAASAEQFVKQRRDSRETLVHKTPTISRIN</sequence>
<dbReference type="InParanoid" id="A0A061FN42"/>
<protein>
    <submittedName>
        <fullName evidence="1">Uncharacterized protein</fullName>
    </submittedName>
</protein>
<accession>A0A061FN42</accession>
<evidence type="ECO:0000313" key="1">
    <source>
        <dbReference type="EMBL" id="EOY18308.1"/>
    </source>
</evidence>
<gene>
    <name evidence="1" type="ORF">TCM_042901</name>
</gene>
<dbReference type="HOGENOM" id="CLU_2872154_0_0_1"/>
<proteinExistence type="predicted"/>
<name>A0A061FN42_THECC</name>
<organism evidence="1 2">
    <name type="scientific">Theobroma cacao</name>
    <name type="common">Cacao</name>
    <name type="synonym">Cocoa</name>
    <dbReference type="NCBI Taxonomy" id="3641"/>
    <lineage>
        <taxon>Eukaryota</taxon>
        <taxon>Viridiplantae</taxon>
        <taxon>Streptophyta</taxon>
        <taxon>Embryophyta</taxon>
        <taxon>Tracheophyta</taxon>
        <taxon>Spermatophyta</taxon>
        <taxon>Magnoliopsida</taxon>
        <taxon>eudicotyledons</taxon>
        <taxon>Gunneridae</taxon>
        <taxon>Pentapetalae</taxon>
        <taxon>rosids</taxon>
        <taxon>malvids</taxon>
        <taxon>Malvales</taxon>
        <taxon>Malvaceae</taxon>
        <taxon>Byttnerioideae</taxon>
        <taxon>Theobroma</taxon>
    </lineage>
</organism>
<dbReference type="Gramene" id="EOY18308">
    <property type="protein sequence ID" value="EOY18308"/>
    <property type="gene ID" value="TCM_042901"/>
</dbReference>